<dbReference type="Proteomes" id="UP000092544">
    <property type="component" value="Unassembled WGS sequence"/>
</dbReference>
<reference evidence="3 4" key="1">
    <citation type="submission" date="2016-06" db="EMBL/GenBank/DDBJ databases">
        <authorList>
            <person name="Kjaerup R.B."/>
            <person name="Dalgaard T.S."/>
            <person name="Juul-Madsen H.R."/>
        </authorList>
    </citation>
    <scope>NUCLEOTIDE SEQUENCE [LARGE SCALE GENOMIC DNA]</scope>
    <source>
        <strain evidence="3 4">CECT 8886</strain>
    </source>
</reference>
<dbReference type="InterPro" id="IPR005123">
    <property type="entry name" value="Oxoglu/Fe-dep_dioxygenase_dom"/>
</dbReference>
<dbReference type="EMBL" id="FLOB01000012">
    <property type="protein sequence ID" value="SBS36398.1"/>
    <property type="molecule type" value="Genomic_DNA"/>
</dbReference>
<gene>
    <name evidence="3" type="ORF">MSP8886_03683</name>
</gene>
<dbReference type="PROSITE" id="PS51471">
    <property type="entry name" value="FE2OG_OXY"/>
    <property type="match status" value="1"/>
</dbReference>
<dbReference type="GO" id="GO:0005506">
    <property type="term" value="F:iron ion binding"/>
    <property type="evidence" value="ECO:0007669"/>
    <property type="project" value="UniProtKB-ARBA"/>
</dbReference>
<feature type="domain" description="Fe2OG dioxygenase" evidence="2">
    <location>
        <begin position="113"/>
        <end position="266"/>
    </location>
</feature>
<accession>A0A1A8TQY1</accession>
<organism evidence="3 4">
    <name type="scientific">Marinomonas spartinae</name>
    <dbReference type="NCBI Taxonomy" id="1792290"/>
    <lineage>
        <taxon>Bacteria</taxon>
        <taxon>Pseudomonadati</taxon>
        <taxon>Pseudomonadota</taxon>
        <taxon>Gammaproteobacteria</taxon>
        <taxon>Oceanospirillales</taxon>
        <taxon>Oceanospirillaceae</taxon>
        <taxon>Marinomonas</taxon>
    </lineage>
</organism>
<dbReference type="OrthoDB" id="9791262at2"/>
<evidence type="ECO:0000313" key="3">
    <source>
        <dbReference type="EMBL" id="SBS36398.1"/>
    </source>
</evidence>
<evidence type="ECO:0000313" key="4">
    <source>
        <dbReference type="Proteomes" id="UP000092544"/>
    </source>
</evidence>
<keyword evidence="4" id="KW-1185">Reference proteome</keyword>
<keyword evidence="3" id="KW-0223">Dioxygenase</keyword>
<dbReference type="PANTHER" id="PTHR20883:SF46">
    <property type="entry name" value="PHYTANOYL-COA HYDROXYLASE"/>
    <property type="match status" value="1"/>
</dbReference>
<dbReference type="Gene3D" id="2.60.120.620">
    <property type="entry name" value="q2cbj1_9rhob like domain"/>
    <property type="match status" value="1"/>
</dbReference>
<dbReference type="PANTHER" id="PTHR20883">
    <property type="entry name" value="PHYTANOYL-COA DIOXYGENASE DOMAIN CONTAINING 1"/>
    <property type="match status" value="1"/>
</dbReference>
<dbReference type="SUPFAM" id="SSF51197">
    <property type="entry name" value="Clavaminate synthase-like"/>
    <property type="match status" value="1"/>
</dbReference>
<keyword evidence="1" id="KW-0408">Iron</keyword>
<dbReference type="STRING" id="1792290.MSP8886_03683"/>
<keyword evidence="1" id="KW-0479">Metal-binding</keyword>
<dbReference type="InterPro" id="IPR008775">
    <property type="entry name" value="Phytyl_CoA_dOase-like"/>
</dbReference>
<evidence type="ECO:0000259" key="2">
    <source>
        <dbReference type="PROSITE" id="PS51471"/>
    </source>
</evidence>
<dbReference type="RefSeq" id="WP_067019233.1">
    <property type="nucleotide sequence ID" value="NZ_FLOB01000012.1"/>
</dbReference>
<dbReference type="GO" id="GO:0016706">
    <property type="term" value="F:2-oxoglutarate-dependent dioxygenase activity"/>
    <property type="evidence" value="ECO:0007669"/>
    <property type="project" value="UniProtKB-ARBA"/>
</dbReference>
<proteinExistence type="inferred from homology"/>
<keyword evidence="1" id="KW-0560">Oxidoreductase</keyword>
<comment type="similarity">
    <text evidence="1">Belongs to the iron/ascorbate-dependent oxidoreductase family.</text>
</comment>
<dbReference type="AlphaFoldDB" id="A0A1A8TQY1"/>
<protein>
    <submittedName>
        <fullName evidence="3">Phytanoyl-CoA dioxygenase (PhyH)</fullName>
    </submittedName>
</protein>
<name>A0A1A8TQY1_9GAMM</name>
<sequence>MKKLNDLFLLTEEEIDLLPNEEDVLFYKEHGFYTSKKLLSDDEIDQLLEASDEFYKGKKDHEIPIVPKGATYWRPGDKDNLRQNCYITRESEVFRKILTKPIIGAVAAKLACSEESRLFVDVLRYKSTKVSEGTTIGWHIDRHYWQMFTSDEMLTAFIPLHDCFEEHGTIIMIDGSNKWTEEANPDDSTALHFADRDVSDLEKRLYAEAAANGANVKKVPINLKKGQINFHNSMTYHGSLPNTSGRPRQSVSLHIQDKKNNYRRHYLDNGNVAAHHTEQLCSRNEDGTPNYKDLDYFPLLWREKNQFSDI</sequence>
<dbReference type="Pfam" id="PF05721">
    <property type="entry name" value="PhyH"/>
    <property type="match status" value="1"/>
</dbReference>
<evidence type="ECO:0000256" key="1">
    <source>
        <dbReference type="RuleBase" id="RU003682"/>
    </source>
</evidence>